<dbReference type="InterPro" id="IPR017438">
    <property type="entry name" value="ATP-NAD_kinase_N"/>
</dbReference>
<evidence type="ECO:0000313" key="2">
    <source>
        <dbReference type="EMBL" id="ROI15623.1"/>
    </source>
</evidence>
<dbReference type="GO" id="GO:0005737">
    <property type="term" value="C:cytoplasm"/>
    <property type="evidence" value="ECO:0007669"/>
    <property type="project" value="TreeGrafter"/>
</dbReference>
<dbReference type="PANTHER" id="PTHR12358">
    <property type="entry name" value="SPHINGOSINE KINASE"/>
    <property type="match status" value="1"/>
</dbReference>
<evidence type="ECO:0000313" key="3">
    <source>
        <dbReference type="Proteomes" id="UP000281406"/>
    </source>
</evidence>
<gene>
    <name evidence="2" type="ORF">DPX16_22732</name>
</gene>
<dbReference type="InterPro" id="IPR001206">
    <property type="entry name" value="Diacylglycerol_kinase_cat_dom"/>
</dbReference>
<reference evidence="2 3" key="1">
    <citation type="submission" date="2018-10" db="EMBL/GenBank/DDBJ databases">
        <title>Genome assembly for a Yunnan-Guizhou Plateau 3E fish, Anabarilius grahami (Regan), and its evolutionary and genetic applications.</title>
        <authorList>
            <person name="Jiang W."/>
        </authorList>
    </citation>
    <scope>NUCLEOTIDE SEQUENCE [LARGE SCALE GENOMIC DNA]</scope>
    <source>
        <strain evidence="2">AG-KIZ</strain>
        <tissue evidence="2">Muscle</tissue>
    </source>
</reference>
<dbReference type="GO" id="GO:0001727">
    <property type="term" value="F:lipid kinase activity"/>
    <property type="evidence" value="ECO:0007669"/>
    <property type="project" value="TreeGrafter"/>
</dbReference>
<protein>
    <submittedName>
        <fullName evidence="2">Sphingosine kinase 1</fullName>
    </submittedName>
</protein>
<dbReference type="EMBL" id="RJVU01079414">
    <property type="protein sequence ID" value="ROI15623.1"/>
    <property type="molecule type" value="Genomic_DNA"/>
</dbReference>
<dbReference type="Gene3D" id="3.40.50.10330">
    <property type="entry name" value="Probable inorganic polyphosphate/atp-NAD kinase, domain 1"/>
    <property type="match status" value="1"/>
</dbReference>
<proteinExistence type="predicted"/>
<comment type="caution">
    <text evidence="2">The sequence shown here is derived from an EMBL/GenBank/DDBJ whole genome shotgun (WGS) entry which is preliminary data.</text>
</comment>
<dbReference type="GO" id="GO:0016020">
    <property type="term" value="C:membrane"/>
    <property type="evidence" value="ECO:0007669"/>
    <property type="project" value="TreeGrafter"/>
</dbReference>
<accession>A0A3N0XE68</accession>
<organism evidence="2 3">
    <name type="scientific">Anabarilius grahami</name>
    <name type="common">Kanglang fish</name>
    <name type="synonym">Barilius grahami</name>
    <dbReference type="NCBI Taxonomy" id="495550"/>
    <lineage>
        <taxon>Eukaryota</taxon>
        <taxon>Metazoa</taxon>
        <taxon>Chordata</taxon>
        <taxon>Craniata</taxon>
        <taxon>Vertebrata</taxon>
        <taxon>Euteleostomi</taxon>
        <taxon>Actinopterygii</taxon>
        <taxon>Neopterygii</taxon>
        <taxon>Teleostei</taxon>
        <taxon>Ostariophysi</taxon>
        <taxon>Cypriniformes</taxon>
        <taxon>Xenocyprididae</taxon>
        <taxon>Xenocypridinae</taxon>
        <taxon>Xenocypridinae incertae sedis</taxon>
        <taxon>Anabarilius</taxon>
    </lineage>
</organism>
<dbReference type="OrthoDB" id="3853857at2759"/>
<dbReference type="PANTHER" id="PTHR12358:SF47">
    <property type="entry name" value="SPHINGOSINE KINASE 1"/>
    <property type="match status" value="1"/>
</dbReference>
<dbReference type="InterPro" id="IPR050187">
    <property type="entry name" value="Lipid_Phosphate_FormReg"/>
</dbReference>
<keyword evidence="2" id="KW-0418">Kinase</keyword>
<keyword evidence="3" id="KW-1185">Reference proteome</keyword>
<dbReference type="SUPFAM" id="SSF111331">
    <property type="entry name" value="NAD kinase/diacylglycerol kinase-like"/>
    <property type="match status" value="1"/>
</dbReference>
<dbReference type="InterPro" id="IPR016064">
    <property type="entry name" value="NAD/diacylglycerol_kinase_sf"/>
</dbReference>
<dbReference type="GO" id="GO:0071363">
    <property type="term" value="P:cellular response to growth factor stimulus"/>
    <property type="evidence" value="ECO:0007669"/>
    <property type="project" value="TreeGrafter"/>
</dbReference>
<dbReference type="GO" id="GO:0043066">
    <property type="term" value="P:negative regulation of apoptotic process"/>
    <property type="evidence" value="ECO:0007669"/>
    <property type="project" value="TreeGrafter"/>
</dbReference>
<dbReference type="AlphaFoldDB" id="A0A3N0XE68"/>
<dbReference type="Pfam" id="PF00781">
    <property type="entry name" value="DAGK_cat"/>
    <property type="match status" value="1"/>
</dbReference>
<name>A0A3N0XE68_ANAGA</name>
<sequence length="112" mass="12113">MFSQVVNGLMECEDWEQAIQTPLGVLPGGSGNALAASIHHYFGYDLPQLIYCLCGAIRLQAVSSEELLISCGFMLCKGLVSRLDLISICMASSQCLFSFLSLAWGFVADVDI</sequence>
<evidence type="ECO:0000259" key="1">
    <source>
        <dbReference type="PROSITE" id="PS50146"/>
    </source>
</evidence>
<dbReference type="GO" id="GO:0046512">
    <property type="term" value="P:sphingosine biosynthetic process"/>
    <property type="evidence" value="ECO:0007669"/>
    <property type="project" value="TreeGrafter"/>
</dbReference>
<feature type="domain" description="DAGKc" evidence="1">
    <location>
        <begin position="1"/>
        <end position="92"/>
    </location>
</feature>
<keyword evidence="2" id="KW-0808">Transferase</keyword>
<dbReference type="PROSITE" id="PS50146">
    <property type="entry name" value="DAGK"/>
    <property type="match status" value="1"/>
</dbReference>
<dbReference type="Proteomes" id="UP000281406">
    <property type="component" value="Unassembled WGS sequence"/>
</dbReference>